<dbReference type="AlphaFoldDB" id="A0A151AMJ4"/>
<name>A0A151AMJ4_9CLOT</name>
<evidence type="ECO:0000256" key="1">
    <source>
        <dbReference type="SAM" id="MobiDB-lite"/>
    </source>
</evidence>
<dbReference type="EMBL" id="LTBB01000007">
    <property type="protein sequence ID" value="KYH28856.1"/>
    <property type="molecule type" value="Genomic_DNA"/>
</dbReference>
<keyword evidence="2" id="KW-0472">Membrane</keyword>
<feature type="compositionally biased region" description="Basic and acidic residues" evidence="1">
    <location>
        <begin position="46"/>
        <end position="84"/>
    </location>
</feature>
<dbReference type="Proteomes" id="UP000075374">
    <property type="component" value="Unassembled WGS sequence"/>
</dbReference>
<keyword evidence="4" id="KW-1185">Reference proteome</keyword>
<dbReference type="Pfam" id="PF15525">
    <property type="entry name" value="DUF4652"/>
    <property type="match status" value="1"/>
</dbReference>
<evidence type="ECO:0000256" key="2">
    <source>
        <dbReference type="SAM" id="Phobius"/>
    </source>
</evidence>
<keyword evidence="2" id="KW-0812">Transmembrane</keyword>
<organism evidence="3 4">
    <name type="scientific">Clostridium colicanis DSM 13634</name>
    <dbReference type="NCBI Taxonomy" id="1121305"/>
    <lineage>
        <taxon>Bacteria</taxon>
        <taxon>Bacillati</taxon>
        <taxon>Bacillota</taxon>
        <taxon>Clostridia</taxon>
        <taxon>Eubacteriales</taxon>
        <taxon>Clostridiaceae</taxon>
        <taxon>Clostridium</taxon>
    </lineage>
</organism>
<sequence>MKTSINKLKNNICYIICVLLAALVIGFTGCSSGQIQENKNVTSNSADKKNTKETEENKGKKDESADIDKNKDAENNDDSNKDSSSENTIKFSKNDLGKEVNPKFSTEWKDSLNKKLSICIEGKGPDAIEEGIGKIYVKDLETGEKWSLDIIQKEEQNSPKFVEWLDDENVAVIIGHGYGTIAVGGDLYKLNVKTCEVKEIYKSNTLNQQVTSVKKVNDKLELQLLVYDDDDFIKSHTEKKIIDLK</sequence>
<evidence type="ECO:0000313" key="4">
    <source>
        <dbReference type="Proteomes" id="UP000075374"/>
    </source>
</evidence>
<proteinExistence type="predicted"/>
<evidence type="ECO:0000313" key="3">
    <source>
        <dbReference type="EMBL" id="KYH28856.1"/>
    </source>
</evidence>
<evidence type="ECO:0008006" key="5">
    <source>
        <dbReference type="Google" id="ProtNLM"/>
    </source>
</evidence>
<feature type="transmembrane region" description="Helical" evidence="2">
    <location>
        <begin position="12"/>
        <end position="29"/>
    </location>
</feature>
<gene>
    <name evidence="3" type="ORF">CLCOL_15880</name>
</gene>
<dbReference type="PROSITE" id="PS51257">
    <property type="entry name" value="PROKAR_LIPOPROTEIN"/>
    <property type="match status" value="1"/>
</dbReference>
<keyword evidence="2" id="KW-1133">Transmembrane helix</keyword>
<dbReference type="InterPro" id="IPR028102">
    <property type="entry name" value="DUF4652"/>
</dbReference>
<dbReference type="Gene3D" id="2.40.128.660">
    <property type="entry name" value="Uncharacterised protein PF15525, DUF4652"/>
    <property type="match status" value="1"/>
</dbReference>
<accession>A0A151AMJ4</accession>
<dbReference type="PATRIC" id="fig|1121305.3.peg.1592"/>
<comment type="caution">
    <text evidence="3">The sequence shown here is derived from an EMBL/GenBank/DDBJ whole genome shotgun (WGS) entry which is preliminary data.</text>
</comment>
<reference evidence="3 4" key="1">
    <citation type="submission" date="2016-02" db="EMBL/GenBank/DDBJ databases">
        <title>Genome sequence of Clostridium colicanis DSM 13634.</title>
        <authorList>
            <person name="Poehlein A."/>
            <person name="Daniel R."/>
        </authorList>
    </citation>
    <scope>NUCLEOTIDE SEQUENCE [LARGE SCALE GENOMIC DNA]</scope>
    <source>
        <strain evidence="3 4">DSM 13634</strain>
    </source>
</reference>
<protein>
    <recommendedName>
        <fullName evidence="5">DUF4652 domain-containing protein</fullName>
    </recommendedName>
</protein>
<dbReference type="RefSeq" id="WP_061858437.1">
    <property type="nucleotide sequence ID" value="NZ_LTBB01000007.1"/>
</dbReference>
<feature type="region of interest" description="Disordered" evidence="1">
    <location>
        <begin position="40"/>
        <end position="90"/>
    </location>
</feature>
<dbReference type="STRING" id="1121305.CLCOL_15880"/>